<proteinExistence type="predicted"/>
<gene>
    <name evidence="1" type="ORF">DEBURN_LOCUS10613</name>
</gene>
<organism evidence="1 2">
    <name type="scientific">Diversispora eburnea</name>
    <dbReference type="NCBI Taxonomy" id="1213867"/>
    <lineage>
        <taxon>Eukaryota</taxon>
        <taxon>Fungi</taxon>
        <taxon>Fungi incertae sedis</taxon>
        <taxon>Mucoromycota</taxon>
        <taxon>Glomeromycotina</taxon>
        <taxon>Glomeromycetes</taxon>
        <taxon>Diversisporales</taxon>
        <taxon>Diversisporaceae</taxon>
        <taxon>Diversispora</taxon>
    </lineage>
</organism>
<comment type="caution">
    <text evidence="1">The sequence shown here is derived from an EMBL/GenBank/DDBJ whole genome shotgun (WGS) entry which is preliminary data.</text>
</comment>
<name>A0A9N9D5L0_9GLOM</name>
<keyword evidence="2" id="KW-1185">Reference proteome</keyword>
<sequence>TGILLKTDEINLDDMTDEINLDNIIDEIVVDDTNELNKVQSLIDKLNLENSLSANKFIHYDSTVITIEIRTNDEILVVIIPNKEDEIEEDPDPSPIITHNEAIESYDKIIWYLE</sequence>
<dbReference type="EMBL" id="CAJVPK010003439">
    <property type="protein sequence ID" value="CAG8627181.1"/>
    <property type="molecule type" value="Genomic_DNA"/>
</dbReference>
<reference evidence="1" key="1">
    <citation type="submission" date="2021-06" db="EMBL/GenBank/DDBJ databases">
        <authorList>
            <person name="Kallberg Y."/>
            <person name="Tangrot J."/>
            <person name="Rosling A."/>
        </authorList>
    </citation>
    <scope>NUCLEOTIDE SEQUENCE</scope>
    <source>
        <strain evidence="1">AZ414A</strain>
    </source>
</reference>
<evidence type="ECO:0000313" key="1">
    <source>
        <dbReference type="EMBL" id="CAG8627181.1"/>
    </source>
</evidence>
<protein>
    <submittedName>
        <fullName evidence="1">3183_t:CDS:1</fullName>
    </submittedName>
</protein>
<feature type="non-terminal residue" evidence="1">
    <location>
        <position position="1"/>
    </location>
</feature>
<evidence type="ECO:0000313" key="2">
    <source>
        <dbReference type="Proteomes" id="UP000789706"/>
    </source>
</evidence>
<dbReference type="Proteomes" id="UP000789706">
    <property type="component" value="Unassembled WGS sequence"/>
</dbReference>
<accession>A0A9N9D5L0</accession>
<dbReference type="OrthoDB" id="2423358at2759"/>
<dbReference type="AlphaFoldDB" id="A0A9N9D5L0"/>